<reference evidence="1" key="1">
    <citation type="submission" date="2020-11" db="EMBL/GenBank/DDBJ databases">
        <authorList>
            <person name="Tran Van P."/>
        </authorList>
    </citation>
    <scope>NUCLEOTIDE SEQUENCE</scope>
</reference>
<dbReference type="GO" id="GO:0005739">
    <property type="term" value="C:mitochondrion"/>
    <property type="evidence" value="ECO:0007669"/>
    <property type="project" value="TreeGrafter"/>
</dbReference>
<evidence type="ECO:0000313" key="1">
    <source>
        <dbReference type="EMBL" id="CAD7649686.1"/>
    </source>
</evidence>
<name>A0A7R9QLD5_9ACAR</name>
<gene>
    <name evidence="1" type="ORF">OSB1V03_LOCUS22503</name>
</gene>
<protein>
    <submittedName>
        <fullName evidence="1">Uncharacterized protein</fullName>
    </submittedName>
</protein>
<dbReference type="GO" id="GO:0032543">
    <property type="term" value="P:mitochondrial translation"/>
    <property type="evidence" value="ECO:0007669"/>
    <property type="project" value="InterPro"/>
</dbReference>
<dbReference type="Proteomes" id="UP000759131">
    <property type="component" value="Unassembled WGS sequence"/>
</dbReference>
<dbReference type="PANTHER" id="PTHR13329:SF2">
    <property type="entry name" value="SMALL RIBOSOMAL SUBUNIT PROTEIN MS40"/>
    <property type="match status" value="1"/>
</dbReference>
<dbReference type="GO" id="GO:0003735">
    <property type="term" value="F:structural constituent of ribosome"/>
    <property type="evidence" value="ECO:0007669"/>
    <property type="project" value="InterPro"/>
</dbReference>
<dbReference type="EMBL" id="CAJPIZ010048619">
    <property type="protein sequence ID" value="CAG2122557.1"/>
    <property type="molecule type" value="Genomic_DNA"/>
</dbReference>
<dbReference type="PANTHER" id="PTHR13329">
    <property type="entry name" value="MITOCHONDRIAL RIBOSOMAL PROTEIN S18B"/>
    <property type="match status" value="1"/>
</dbReference>
<sequence length="140" mass="16459">MNQMKIFATIGAKYGTNYRFSQHLSHMITRHMASTVSADMDPTDTTDSSARDPMRDRTRVVSPQQSIQYVKSTAFAETYAHYKVWQLYRRNFKGQFSPFRSRDNCIIDNYIYTSNPCPVCRDEYLVLHYTNMDLLNQFIN</sequence>
<keyword evidence="2" id="KW-1185">Reference proteome</keyword>
<dbReference type="InterPro" id="IPR036870">
    <property type="entry name" value="Ribosomal_bS18_sf"/>
</dbReference>
<dbReference type="SUPFAM" id="SSF46911">
    <property type="entry name" value="Ribosomal protein S18"/>
    <property type="match status" value="1"/>
</dbReference>
<organism evidence="1">
    <name type="scientific">Medioppia subpectinata</name>
    <dbReference type="NCBI Taxonomy" id="1979941"/>
    <lineage>
        <taxon>Eukaryota</taxon>
        <taxon>Metazoa</taxon>
        <taxon>Ecdysozoa</taxon>
        <taxon>Arthropoda</taxon>
        <taxon>Chelicerata</taxon>
        <taxon>Arachnida</taxon>
        <taxon>Acari</taxon>
        <taxon>Acariformes</taxon>
        <taxon>Sarcoptiformes</taxon>
        <taxon>Oribatida</taxon>
        <taxon>Brachypylina</taxon>
        <taxon>Oppioidea</taxon>
        <taxon>Oppiidae</taxon>
        <taxon>Medioppia</taxon>
    </lineage>
</organism>
<accession>A0A7R9QLD5</accession>
<proteinExistence type="predicted"/>
<feature type="non-terminal residue" evidence="1">
    <location>
        <position position="1"/>
    </location>
</feature>
<dbReference type="AlphaFoldDB" id="A0A7R9QLD5"/>
<evidence type="ECO:0000313" key="2">
    <source>
        <dbReference type="Proteomes" id="UP000759131"/>
    </source>
</evidence>
<dbReference type="InterPro" id="IPR040054">
    <property type="entry name" value="MRPS18B"/>
</dbReference>
<dbReference type="EMBL" id="OC903194">
    <property type="protein sequence ID" value="CAD7649686.1"/>
    <property type="molecule type" value="Genomic_DNA"/>
</dbReference>
<dbReference type="OrthoDB" id="21463at2759"/>